<keyword evidence="6 13" id="KW-0479">Metal-binding</keyword>
<dbReference type="InterPro" id="IPR002401">
    <property type="entry name" value="Cyt_P450_E_grp-I"/>
</dbReference>
<dbReference type="OrthoDB" id="2789670at2759"/>
<dbReference type="FunFam" id="1.10.630.10:FF:000042">
    <property type="entry name" value="Cytochrome P450"/>
    <property type="match status" value="1"/>
</dbReference>
<organism evidence="15 16">
    <name type="scientific">Agrilus planipennis</name>
    <name type="common">Emerald ash borer</name>
    <name type="synonym">Agrilus marcopoli</name>
    <dbReference type="NCBI Taxonomy" id="224129"/>
    <lineage>
        <taxon>Eukaryota</taxon>
        <taxon>Metazoa</taxon>
        <taxon>Ecdysozoa</taxon>
        <taxon>Arthropoda</taxon>
        <taxon>Hexapoda</taxon>
        <taxon>Insecta</taxon>
        <taxon>Pterygota</taxon>
        <taxon>Neoptera</taxon>
        <taxon>Endopterygota</taxon>
        <taxon>Coleoptera</taxon>
        <taxon>Polyphaga</taxon>
        <taxon>Elateriformia</taxon>
        <taxon>Buprestoidea</taxon>
        <taxon>Buprestidae</taxon>
        <taxon>Agrilinae</taxon>
        <taxon>Agrilus</taxon>
    </lineage>
</organism>
<keyword evidence="5 13" id="KW-0349">Heme</keyword>
<sequence>MFLLLVLAVLALLYYLYIKPLWHWKSRDVLFENPIPVFGNMMKPTLKMEHITTLIHRMYNNYKDSPYFGILNFQNPILVLKDPKLIKRVMVKDFDVFSRHLAMADEKIDPLWSKNLFSIQDVHKWRHLRATLSPTFTANKLRMMFDLMQECAKNFTKHYLEQEDEVFEVDIKDAFRRYATDVIATTAFGITCNSLKDRNNEFYIMGLDASNFDGIRFLKFLLYSISPLLTKILRLGIFSKTVSNFFRKIVSDNIRMRKEQNIIRPDMIHLLMEARKGKLKKEKSEPVDLEADSFAAVDESEIIKKETDWQMEITDEDITAQAMVFFLGGFDTTSSMMSFAIAELAVNPEIQQKLDKEISDVFENTGGKIKYEDINRMKYLDMIISETLRKWTLAILLDRQAVKPYTIYHDNGKQPLKLNEGDVVWIPTYCIHRDPAYFPDPEKFDPERFSDERKHEIKPFTYLPFGAGPRNCIGSRFALLEAKIALFSILIHFEVVPTKKTILPLKLNEKAVTLQLEGGFIFGLKKKKANMGNYLIC</sequence>
<evidence type="ECO:0000256" key="4">
    <source>
        <dbReference type="ARBA" id="ARBA00010617"/>
    </source>
</evidence>
<dbReference type="KEGG" id="apln:108744788"/>
<evidence type="ECO:0000313" key="15">
    <source>
        <dbReference type="Proteomes" id="UP000192223"/>
    </source>
</evidence>
<dbReference type="Proteomes" id="UP000192223">
    <property type="component" value="Unplaced"/>
</dbReference>
<evidence type="ECO:0000256" key="10">
    <source>
        <dbReference type="ARBA" id="ARBA00023004"/>
    </source>
</evidence>
<dbReference type="STRING" id="224129.A0A1W4XJB2"/>
<evidence type="ECO:0000313" key="16">
    <source>
        <dbReference type="RefSeq" id="XP_018336206.1"/>
    </source>
</evidence>
<evidence type="ECO:0000256" key="14">
    <source>
        <dbReference type="RuleBase" id="RU000461"/>
    </source>
</evidence>
<dbReference type="SUPFAM" id="SSF48264">
    <property type="entry name" value="Cytochrome P450"/>
    <property type="match status" value="1"/>
</dbReference>
<comment type="subcellular location">
    <subcellularLocation>
        <location evidence="3">Endoplasmic reticulum membrane</location>
        <topology evidence="3">Peripheral membrane protein</topology>
    </subcellularLocation>
    <subcellularLocation>
        <location evidence="2">Microsome membrane</location>
        <topology evidence="2">Peripheral membrane protein</topology>
    </subcellularLocation>
</comment>
<keyword evidence="9 14" id="KW-0560">Oxidoreductase</keyword>
<dbReference type="GO" id="GO:0004497">
    <property type="term" value="F:monooxygenase activity"/>
    <property type="evidence" value="ECO:0007669"/>
    <property type="project" value="UniProtKB-KW"/>
</dbReference>
<dbReference type="CDD" id="cd11056">
    <property type="entry name" value="CYP6-like"/>
    <property type="match status" value="1"/>
</dbReference>
<evidence type="ECO:0000256" key="1">
    <source>
        <dbReference type="ARBA" id="ARBA00001971"/>
    </source>
</evidence>
<keyword evidence="11 14" id="KW-0503">Monooxygenase</keyword>
<keyword evidence="8" id="KW-0492">Microsome</keyword>
<dbReference type="PANTHER" id="PTHR24292">
    <property type="entry name" value="CYTOCHROME P450"/>
    <property type="match status" value="1"/>
</dbReference>
<dbReference type="GeneID" id="108744788"/>
<dbReference type="FunCoup" id="A0A1W4XJB2">
    <property type="interactions" value="54"/>
</dbReference>
<dbReference type="PRINTS" id="PR00463">
    <property type="entry name" value="EP450I"/>
</dbReference>
<evidence type="ECO:0000256" key="3">
    <source>
        <dbReference type="ARBA" id="ARBA00004406"/>
    </source>
</evidence>
<keyword evidence="10 13" id="KW-0408">Iron</keyword>
<evidence type="ECO:0000256" key="8">
    <source>
        <dbReference type="ARBA" id="ARBA00022848"/>
    </source>
</evidence>
<evidence type="ECO:0000256" key="9">
    <source>
        <dbReference type="ARBA" id="ARBA00023002"/>
    </source>
</evidence>
<dbReference type="PANTHER" id="PTHR24292:SF54">
    <property type="entry name" value="CYP9F3-RELATED"/>
    <property type="match status" value="1"/>
</dbReference>
<evidence type="ECO:0000256" key="6">
    <source>
        <dbReference type="ARBA" id="ARBA00022723"/>
    </source>
</evidence>
<evidence type="ECO:0000256" key="2">
    <source>
        <dbReference type="ARBA" id="ARBA00004174"/>
    </source>
</evidence>
<dbReference type="InterPro" id="IPR036396">
    <property type="entry name" value="Cyt_P450_sf"/>
</dbReference>
<comment type="similarity">
    <text evidence="4 14">Belongs to the cytochrome P450 family.</text>
</comment>
<feature type="binding site" description="axial binding residue" evidence="13">
    <location>
        <position position="472"/>
    </location>
    <ligand>
        <name>heme</name>
        <dbReference type="ChEBI" id="CHEBI:30413"/>
    </ligand>
    <ligandPart>
        <name>Fe</name>
        <dbReference type="ChEBI" id="CHEBI:18248"/>
    </ligandPart>
</feature>
<keyword evidence="15" id="KW-1185">Reference proteome</keyword>
<accession>A0A1W4XJB2</accession>
<keyword evidence="12" id="KW-0472">Membrane</keyword>
<evidence type="ECO:0000256" key="12">
    <source>
        <dbReference type="ARBA" id="ARBA00023136"/>
    </source>
</evidence>
<dbReference type="GO" id="GO:0005789">
    <property type="term" value="C:endoplasmic reticulum membrane"/>
    <property type="evidence" value="ECO:0007669"/>
    <property type="project" value="UniProtKB-SubCell"/>
</dbReference>
<dbReference type="InParanoid" id="A0A1W4XJB2"/>
<dbReference type="AlphaFoldDB" id="A0A1W4XJB2"/>
<dbReference type="InterPro" id="IPR001128">
    <property type="entry name" value="Cyt_P450"/>
</dbReference>
<proteinExistence type="inferred from homology"/>
<name>A0A1W4XJB2_AGRPL</name>
<evidence type="ECO:0000256" key="13">
    <source>
        <dbReference type="PIRSR" id="PIRSR602401-1"/>
    </source>
</evidence>
<evidence type="ECO:0000256" key="11">
    <source>
        <dbReference type="ARBA" id="ARBA00023033"/>
    </source>
</evidence>
<dbReference type="GO" id="GO:0016705">
    <property type="term" value="F:oxidoreductase activity, acting on paired donors, with incorporation or reduction of molecular oxygen"/>
    <property type="evidence" value="ECO:0007669"/>
    <property type="project" value="InterPro"/>
</dbReference>
<keyword evidence="7" id="KW-0256">Endoplasmic reticulum</keyword>
<dbReference type="RefSeq" id="XP_018336206.1">
    <property type="nucleotide sequence ID" value="XM_018480704.2"/>
</dbReference>
<gene>
    <name evidence="16" type="primary">LOC108744788</name>
</gene>
<dbReference type="InterPro" id="IPR050476">
    <property type="entry name" value="Insect_CytP450_Detox"/>
</dbReference>
<dbReference type="GO" id="GO:0020037">
    <property type="term" value="F:heme binding"/>
    <property type="evidence" value="ECO:0007669"/>
    <property type="project" value="InterPro"/>
</dbReference>
<dbReference type="InterPro" id="IPR017972">
    <property type="entry name" value="Cyt_P450_CS"/>
</dbReference>
<dbReference type="PROSITE" id="PS00086">
    <property type="entry name" value="CYTOCHROME_P450"/>
    <property type="match status" value="1"/>
</dbReference>
<dbReference type="GO" id="GO:0005506">
    <property type="term" value="F:iron ion binding"/>
    <property type="evidence" value="ECO:0007669"/>
    <property type="project" value="InterPro"/>
</dbReference>
<dbReference type="Pfam" id="PF00067">
    <property type="entry name" value="p450"/>
    <property type="match status" value="1"/>
</dbReference>
<protein>
    <submittedName>
        <fullName evidence="16">Cytochrome P450 9e2 isoform X1</fullName>
    </submittedName>
</protein>
<dbReference type="Gene3D" id="1.10.630.10">
    <property type="entry name" value="Cytochrome P450"/>
    <property type="match status" value="1"/>
</dbReference>
<dbReference type="PRINTS" id="PR00385">
    <property type="entry name" value="P450"/>
</dbReference>
<reference evidence="16" key="1">
    <citation type="submission" date="2025-08" db="UniProtKB">
        <authorList>
            <consortium name="RefSeq"/>
        </authorList>
    </citation>
    <scope>IDENTIFICATION</scope>
    <source>
        <tissue evidence="16">Entire body</tissue>
    </source>
</reference>
<comment type="cofactor">
    <cofactor evidence="1 13">
        <name>heme</name>
        <dbReference type="ChEBI" id="CHEBI:30413"/>
    </cofactor>
</comment>
<evidence type="ECO:0000256" key="5">
    <source>
        <dbReference type="ARBA" id="ARBA00022617"/>
    </source>
</evidence>
<evidence type="ECO:0000256" key="7">
    <source>
        <dbReference type="ARBA" id="ARBA00022824"/>
    </source>
</evidence>